<dbReference type="Proteomes" id="UP000051952">
    <property type="component" value="Unassembled WGS sequence"/>
</dbReference>
<accession>A0A0S4IW64</accession>
<proteinExistence type="predicted"/>
<dbReference type="EMBL" id="CYKH01000465">
    <property type="protein sequence ID" value="CUF96515.1"/>
    <property type="molecule type" value="Genomic_DNA"/>
</dbReference>
<sequence length="64" mass="7054">MQGQPRPLASEPTTGLAKPRQERLLTFNPTGSYDKLPAIDGTSQHYTSSSKTRFNSSCMPLLNE</sequence>
<gene>
    <name evidence="2" type="ORF">BSAL_67995</name>
</gene>
<keyword evidence="3" id="KW-1185">Reference proteome</keyword>
<organism evidence="2 3">
    <name type="scientific">Bodo saltans</name>
    <name type="common">Flagellated protozoan</name>
    <dbReference type="NCBI Taxonomy" id="75058"/>
    <lineage>
        <taxon>Eukaryota</taxon>
        <taxon>Discoba</taxon>
        <taxon>Euglenozoa</taxon>
        <taxon>Kinetoplastea</taxon>
        <taxon>Metakinetoplastina</taxon>
        <taxon>Eubodonida</taxon>
        <taxon>Bodonidae</taxon>
        <taxon>Bodo</taxon>
    </lineage>
</organism>
<evidence type="ECO:0000256" key="1">
    <source>
        <dbReference type="SAM" id="MobiDB-lite"/>
    </source>
</evidence>
<name>A0A0S4IW64_BODSA</name>
<dbReference type="VEuPathDB" id="TriTrypDB:BSAL_67995"/>
<feature type="region of interest" description="Disordered" evidence="1">
    <location>
        <begin position="1"/>
        <end position="64"/>
    </location>
</feature>
<feature type="compositionally biased region" description="Polar residues" evidence="1">
    <location>
        <begin position="41"/>
        <end position="58"/>
    </location>
</feature>
<dbReference type="AlphaFoldDB" id="A0A0S4IW64"/>
<evidence type="ECO:0000313" key="2">
    <source>
        <dbReference type="EMBL" id="CUF96515.1"/>
    </source>
</evidence>
<evidence type="ECO:0000313" key="3">
    <source>
        <dbReference type="Proteomes" id="UP000051952"/>
    </source>
</evidence>
<protein>
    <submittedName>
        <fullName evidence="2">Uncharacterized protein</fullName>
    </submittedName>
</protein>
<reference evidence="3" key="1">
    <citation type="submission" date="2015-09" db="EMBL/GenBank/DDBJ databases">
        <authorList>
            <consortium name="Pathogen Informatics"/>
        </authorList>
    </citation>
    <scope>NUCLEOTIDE SEQUENCE [LARGE SCALE GENOMIC DNA]</scope>
    <source>
        <strain evidence="3">Lake Konstanz</strain>
    </source>
</reference>